<gene>
    <name evidence="10" type="ORF">HNQ77_001093</name>
</gene>
<dbReference type="SMART" id="SM00862">
    <property type="entry name" value="Trans_reg_C"/>
    <property type="match status" value="1"/>
</dbReference>
<evidence type="ECO:0000256" key="4">
    <source>
        <dbReference type="ARBA" id="ARBA00023125"/>
    </source>
</evidence>
<evidence type="ECO:0000256" key="5">
    <source>
        <dbReference type="ARBA" id="ARBA00023163"/>
    </source>
</evidence>
<keyword evidence="1 6" id="KW-0597">Phosphoprotein</keyword>
<evidence type="ECO:0000256" key="7">
    <source>
        <dbReference type="PROSITE-ProRule" id="PRU01091"/>
    </source>
</evidence>
<keyword evidence="5" id="KW-0804">Transcription</keyword>
<keyword evidence="4 7" id="KW-0238">DNA-binding</keyword>
<dbReference type="GO" id="GO:0006355">
    <property type="term" value="P:regulation of DNA-templated transcription"/>
    <property type="evidence" value="ECO:0007669"/>
    <property type="project" value="InterPro"/>
</dbReference>
<evidence type="ECO:0000256" key="3">
    <source>
        <dbReference type="ARBA" id="ARBA00023015"/>
    </source>
</evidence>
<dbReference type="Gene3D" id="1.10.10.10">
    <property type="entry name" value="Winged helix-like DNA-binding domain superfamily/Winged helix DNA-binding domain"/>
    <property type="match status" value="1"/>
</dbReference>
<evidence type="ECO:0000259" key="9">
    <source>
        <dbReference type="PROSITE" id="PS51755"/>
    </source>
</evidence>
<dbReference type="GO" id="GO:0032993">
    <property type="term" value="C:protein-DNA complex"/>
    <property type="evidence" value="ECO:0007669"/>
    <property type="project" value="TreeGrafter"/>
</dbReference>
<dbReference type="Pfam" id="PF00486">
    <property type="entry name" value="Trans_reg_C"/>
    <property type="match status" value="1"/>
</dbReference>
<proteinExistence type="predicted"/>
<dbReference type="GO" id="GO:0000976">
    <property type="term" value="F:transcription cis-regulatory region binding"/>
    <property type="evidence" value="ECO:0007669"/>
    <property type="project" value="TreeGrafter"/>
</dbReference>
<protein>
    <submittedName>
        <fullName evidence="10">DNA-binding response OmpR family regulator</fullName>
    </submittedName>
</protein>
<sequence>MRILVIEDEARMLHLLNKGLTEHGHEVTLAADGAEGLKVTLDREFDVVLLDVGLPRLNGFDVAQVLRERKCAASIMMLTAYNKEDDIVCGLNLGADDYLTKPFSFPELLARLRAVTRPAPEPIALTFTIGDLLVDRVQHKVMRGGRPIDLTRNEHLLLEFLAQESPRVVSRSTLIEGIWKEHKEVTAGALDVLVNALRGKIDAHFSSGLLHTVRGSGYALRAEQQEVGTGPLTPLTQMRGQAI</sequence>
<dbReference type="InterPro" id="IPR039420">
    <property type="entry name" value="WalR-like"/>
</dbReference>
<feature type="domain" description="Response regulatory" evidence="8">
    <location>
        <begin position="2"/>
        <end position="116"/>
    </location>
</feature>
<dbReference type="InterPro" id="IPR001867">
    <property type="entry name" value="OmpR/PhoB-type_DNA-bd"/>
</dbReference>
<evidence type="ECO:0000256" key="6">
    <source>
        <dbReference type="PROSITE-ProRule" id="PRU00169"/>
    </source>
</evidence>
<dbReference type="InterPro" id="IPR011006">
    <property type="entry name" value="CheY-like_superfamily"/>
</dbReference>
<organism evidence="10 11">
    <name type="scientific">Silvibacterium bohemicum</name>
    <dbReference type="NCBI Taxonomy" id="1577686"/>
    <lineage>
        <taxon>Bacteria</taxon>
        <taxon>Pseudomonadati</taxon>
        <taxon>Acidobacteriota</taxon>
        <taxon>Terriglobia</taxon>
        <taxon>Terriglobales</taxon>
        <taxon>Acidobacteriaceae</taxon>
        <taxon>Silvibacterium</taxon>
    </lineage>
</organism>
<evidence type="ECO:0000313" key="11">
    <source>
        <dbReference type="Proteomes" id="UP000538666"/>
    </source>
</evidence>
<accession>A0A841JTT8</accession>
<keyword evidence="11" id="KW-1185">Reference proteome</keyword>
<dbReference type="PANTHER" id="PTHR48111:SF22">
    <property type="entry name" value="REGULATOR OF RPOS"/>
    <property type="match status" value="1"/>
</dbReference>
<comment type="caution">
    <text evidence="10">The sequence shown here is derived from an EMBL/GenBank/DDBJ whole genome shotgun (WGS) entry which is preliminary data.</text>
</comment>
<dbReference type="PROSITE" id="PS51755">
    <property type="entry name" value="OMPR_PHOB"/>
    <property type="match status" value="1"/>
</dbReference>
<feature type="domain" description="OmpR/PhoB-type" evidence="9">
    <location>
        <begin position="124"/>
        <end position="222"/>
    </location>
</feature>
<dbReference type="Proteomes" id="UP000538666">
    <property type="component" value="Unassembled WGS sequence"/>
</dbReference>
<dbReference type="OrthoDB" id="9790442at2"/>
<dbReference type="PROSITE" id="PS50110">
    <property type="entry name" value="RESPONSE_REGULATORY"/>
    <property type="match status" value="1"/>
</dbReference>
<name>A0A841JTT8_9BACT</name>
<keyword evidence="3" id="KW-0805">Transcription regulation</keyword>
<feature type="modified residue" description="4-aspartylphosphate" evidence="6">
    <location>
        <position position="51"/>
    </location>
</feature>
<dbReference type="Gene3D" id="3.40.50.2300">
    <property type="match status" value="1"/>
</dbReference>
<feature type="DNA-binding region" description="OmpR/PhoB-type" evidence="7">
    <location>
        <begin position="124"/>
        <end position="222"/>
    </location>
</feature>
<evidence type="ECO:0000259" key="8">
    <source>
        <dbReference type="PROSITE" id="PS50110"/>
    </source>
</evidence>
<dbReference type="Pfam" id="PF00072">
    <property type="entry name" value="Response_reg"/>
    <property type="match status" value="1"/>
</dbReference>
<dbReference type="GO" id="GO:0005829">
    <property type="term" value="C:cytosol"/>
    <property type="evidence" value="ECO:0007669"/>
    <property type="project" value="TreeGrafter"/>
</dbReference>
<dbReference type="CDD" id="cd00383">
    <property type="entry name" value="trans_reg_C"/>
    <property type="match status" value="1"/>
</dbReference>
<keyword evidence="2" id="KW-0902">Two-component regulatory system</keyword>
<dbReference type="GO" id="GO:0000156">
    <property type="term" value="F:phosphorelay response regulator activity"/>
    <property type="evidence" value="ECO:0007669"/>
    <property type="project" value="TreeGrafter"/>
</dbReference>
<evidence type="ECO:0000256" key="2">
    <source>
        <dbReference type="ARBA" id="ARBA00023012"/>
    </source>
</evidence>
<dbReference type="InterPro" id="IPR001789">
    <property type="entry name" value="Sig_transdc_resp-reg_receiver"/>
</dbReference>
<dbReference type="Gene3D" id="6.10.250.690">
    <property type="match status" value="1"/>
</dbReference>
<evidence type="ECO:0000256" key="1">
    <source>
        <dbReference type="ARBA" id="ARBA00022553"/>
    </source>
</evidence>
<dbReference type="SMART" id="SM00448">
    <property type="entry name" value="REC"/>
    <property type="match status" value="1"/>
</dbReference>
<dbReference type="PANTHER" id="PTHR48111">
    <property type="entry name" value="REGULATOR OF RPOS"/>
    <property type="match status" value="1"/>
</dbReference>
<evidence type="ECO:0000313" key="10">
    <source>
        <dbReference type="EMBL" id="MBB6143149.1"/>
    </source>
</evidence>
<dbReference type="EMBL" id="JACHEK010000002">
    <property type="protein sequence ID" value="MBB6143149.1"/>
    <property type="molecule type" value="Genomic_DNA"/>
</dbReference>
<dbReference type="RefSeq" id="WP_050062069.1">
    <property type="nucleotide sequence ID" value="NZ_JACHEK010000002.1"/>
</dbReference>
<dbReference type="SUPFAM" id="SSF52172">
    <property type="entry name" value="CheY-like"/>
    <property type="match status" value="1"/>
</dbReference>
<dbReference type="AlphaFoldDB" id="A0A841JTT8"/>
<dbReference type="InterPro" id="IPR036388">
    <property type="entry name" value="WH-like_DNA-bd_sf"/>
</dbReference>
<reference evidence="10 11" key="1">
    <citation type="submission" date="2020-08" db="EMBL/GenBank/DDBJ databases">
        <title>Genomic Encyclopedia of Type Strains, Phase IV (KMG-IV): sequencing the most valuable type-strain genomes for metagenomic binning, comparative biology and taxonomic classification.</title>
        <authorList>
            <person name="Goeker M."/>
        </authorList>
    </citation>
    <scope>NUCLEOTIDE SEQUENCE [LARGE SCALE GENOMIC DNA]</scope>
    <source>
        <strain evidence="10 11">DSM 103733</strain>
    </source>
</reference>